<gene>
    <name evidence="2" type="ORF">IMZ08_07300</name>
</gene>
<dbReference type="PROSITE" id="PS50164">
    <property type="entry name" value="GIY_YIG"/>
    <property type="match status" value="1"/>
</dbReference>
<evidence type="ECO:0000313" key="3">
    <source>
        <dbReference type="Proteomes" id="UP001516662"/>
    </source>
</evidence>
<dbReference type="RefSeq" id="WP_209794409.1">
    <property type="nucleotide sequence ID" value="NZ_JAGGKM010000007.1"/>
</dbReference>
<reference evidence="2 3" key="1">
    <citation type="submission" date="2020-10" db="EMBL/GenBank/DDBJ databases">
        <title>Bacillus sp. HD4P25, an endophyte from a halophyte.</title>
        <authorList>
            <person name="Sun J.-Q."/>
        </authorList>
    </citation>
    <scope>NUCLEOTIDE SEQUENCE [LARGE SCALE GENOMIC DNA]</scope>
    <source>
        <strain evidence="2 3">YIM 93174</strain>
    </source>
</reference>
<dbReference type="InterPro" id="IPR035901">
    <property type="entry name" value="GIY-YIG_endonuc_sf"/>
</dbReference>
<dbReference type="InterPro" id="IPR000305">
    <property type="entry name" value="GIY-YIG_endonuc"/>
</dbReference>
<dbReference type="EMBL" id="JADCLJ010000018">
    <property type="protein sequence ID" value="MBE4907858.1"/>
    <property type="molecule type" value="Genomic_DNA"/>
</dbReference>
<proteinExistence type="predicted"/>
<evidence type="ECO:0000259" key="1">
    <source>
        <dbReference type="PROSITE" id="PS50164"/>
    </source>
</evidence>
<organism evidence="2 3">
    <name type="scientific">Litchfieldia luteola</name>
    <dbReference type="NCBI Taxonomy" id="682179"/>
    <lineage>
        <taxon>Bacteria</taxon>
        <taxon>Bacillati</taxon>
        <taxon>Bacillota</taxon>
        <taxon>Bacilli</taxon>
        <taxon>Bacillales</taxon>
        <taxon>Bacillaceae</taxon>
        <taxon>Litchfieldia</taxon>
    </lineage>
</organism>
<protein>
    <recommendedName>
        <fullName evidence="1">GIY-YIG domain-containing protein</fullName>
    </recommendedName>
</protein>
<dbReference type="Proteomes" id="UP001516662">
    <property type="component" value="Unassembled WGS sequence"/>
</dbReference>
<comment type="caution">
    <text evidence="2">The sequence shown here is derived from an EMBL/GenBank/DDBJ whole genome shotgun (WGS) entry which is preliminary data.</text>
</comment>
<dbReference type="SUPFAM" id="SSF82771">
    <property type="entry name" value="GIY-YIG endonuclease"/>
    <property type="match status" value="1"/>
</dbReference>
<name>A0ABR9QHA3_9BACI</name>
<feature type="domain" description="GIY-YIG" evidence="1">
    <location>
        <begin position="42"/>
        <end position="132"/>
    </location>
</feature>
<keyword evidence="3" id="KW-1185">Reference proteome</keyword>
<accession>A0ABR9QHA3</accession>
<sequence length="222" mass="26588">MSKVSIDPMSILINETRIQRPKYITEIYHWDREMVNNNRWKNSAGIYVFFDKAGNVAYVGKTAPFGDSHKNVGRPRRRRKYESRIKRHFNGKGKSLMWEYYYKVRLYEFTDFSSRDIYESWWIGQLKPYGNKSGRYYSVNSLLPNSRLKKNNWSQYQKDAFIKRVSPENIALWRYWKSTTTQDMDINTWISTQKMGFISSLATQVGQSVFDFYRGIRKKARK</sequence>
<evidence type="ECO:0000313" key="2">
    <source>
        <dbReference type="EMBL" id="MBE4907858.1"/>
    </source>
</evidence>